<name>A0A0A9AAN6_ARUDO</name>
<sequence>MLILDLADPLVTVSYCIVFQFLKVE</sequence>
<protein>
    <submittedName>
        <fullName evidence="1">Uncharacterized protein</fullName>
    </submittedName>
</protein>
<reference evidence="1" key="2">
    <citation type="journal article" date="2015" name="Data Brief">
        <title>Shoot transcriptome of the giant reed, Arundo donax.</title>
        <authorList>
            <person name="Barrero R.A."/>
            <person name="Guerrero F.D."/>
            <person name="Moolhuijzen P."/>
            <person name="Goolsby J.A."/>
            <person name="Tidwell J."/>
            <person name="Bellgard S.E."/>
            <person name="Bellgard M.I."/>
        </authorList>
    </citation>
    <scope>NUCLEOTIDE SEQUENCE</scope>
    <source>
        <tissue evidence="1">Shoot tissue taken approximately 20 cm above the soil surface</tissue>
    </source>
</reference>
<proteinExistence type="predicted"/>
<reference evidence="1" key="1">
    <citation type="submission" date="2014-09" db="EMBL/GenBank/DDBJ databases">
        <authorList>
            <person name="Magalhaes I.L.F."/>
            <person name="Oliveira U."/>
            <person name="Santos F.R."/>
            <person name="Vidigal T.H.D.A."/>
            <person name="Brescovit A.D."/>
            <person name="Santos A.J."/>
        </authorList>
    </citation>
    <scope>NUCLEOTIDE SEQUENCE</scope>
    <source>
        <tissue evidence="1">Shoot tissue taken approximately 20 cm above the soil surface</tissue>
    </source>
</reference>
<dbReference type="AlphaFoldDB" id="A0A0A9AAN6"/>
<evidence type="ECO:0000313" key="1">
    <source>
        <dbReference type="EMBL" id="JAD48116.1"/>
    </source>
</evidence>
<organism evidence="1">
    <name type="scientific">Arundo donax</name>
    <name type="common">Giant reed</name>
    <name type="synonym">Donax arundinaceus</name>
    <dbReference type="NCBI Taxonomy" id="35708"/>
    <lineage>
        <taxon>Eukaryota</taxon>
        <taxon>Viridiplantae</taxon>
        <taxon>Streptophyta</taxon>
        <taxon>Embryophyta</taxon>
        <taxon>Tracheophyta</taxon>
        <taxon>Spermatophyta</taxon>
        <taxon>Magnoliopsida</taxon>
        <taxon>Liliopsida</taxon>
        <taxon>Poales</taxon>
        <taxon>Poaceae</taxon>
        <taxon>PACMAD clade</taxon>
        <taxon>Arundinoideae</taxon>
        <taxon>Arundineae</taxon>
        <taxon>Arundo</taxon>
    </lineage>
</organism>
<dbReference type="EMBL" id="GBRH01249779">
    <property type="protein sequence ID" value="JAD48116.1"/>
    <property type="molecule type" value="Transcribed_RNA"/>
</dbReference>
<accession>A0A0A9AAN6</accession>